<proteinExistence type="predicted"/>
<dbReference type="EMBL" id="OIVN01002223">
    <property type="protein sequence ID" value="SPD01661.1"/>
    <property type="molecule type" value="Genomic_DNA"/>
</dbReference>
<feature type="region of interest" description="Disordered" evidence="1">
    <location>
        <begin position="342"/>
        <end position="361"/>
    </location>
</feature>
<accession>A0A2N9GQQ0</accession>
<protein>
    <submittedName>
        <fullName evidence="2">Uncharacterized protein</fullName>
    </submittedName>
</protein>
<gene>
    <name evidence="2" type="ORF">FSB_LOCUS29543</name>
</gene>
<sequence>MEISLTTEIVKWVEEVDDVIIGKLMGKGLSCIRHYHKVHHDLPMLRNAAEHWDSTRHVFRFNQCELCPMIEEFTAPMNRNDFKFVLLPLKPNKAIELLNECLGIPYSLGRTWIKEEISLKTLVEYFREKENHEYYLYALLKAILAGFFLVGDFESMDPKIVEITGMLSTDNLVPVILAKTLSGLYYLKDSVYDHFLGSLMLFQLYEHMRLPSVPSVSTFNYDPRHYHQRRVNNIFIREFILLLEHATHEYIACVNPGWRFETTITQTYIWVGSDGWLVEGLLVSPKAHQALVGRVPDCSHGWHKRTKRTDLGGLYEPWLVYDMEQAERDNVVRAARMVEKEAKAEQAVETHGKKGKQFGEP</sequence>
<organism evidence="2">
    <name type="scientific">Fagus sylvatica</name>
    <name type="common">Beechnut</name>
    <dbReference type="NCBI Taxonomy" id="28930"/>
    <lineage>
        <taxon>Eukaryota</taxon>
        <taxon>Viridiplantae</taxon>
        <taxon>Streptophyta</taxon>
        <taxon>Embryophyta</taxon>
        <taxon>Tracheophyta</taxon>
        <taxon>Spermatophyta</taxon>
        <taxon>Magnoliopsida</taxon>
        <taxon>eudicotyledons</taxon>
        <taxon>Gunneridae</taxon>
        <taxon>Pentapetalae</taxon>
        <taxon>rosids</taxon>
        <taxon>fabids</taxon>
        <taxon>Fagales</taxon>
        <taxon>Fagaceae</taxon>
        <taxon>Fagus</taxon>
    </lineage>
</organism>
<reference evidence="2" key="1">
    <citation type="submission" date="2018-02" db="EMBL/GenBank/DDBJ databases">
        <authorList>
            <person name="Cohen D.B."/>
            <person name="Kent A.D."/>
        </authorList>
    </citation>
    <scope>NUCLEOTIDE SEQUENCE</scope>
</reference>
<evidence type="ECO:0000256" key="1">
    <source>
        <dbReference type="SAM" id="MobiDB-lite"/>
    </source>
</evidence>
<evidence type="ECO:0000313" key="2">
    <source>
        <dbReference type="EMBL" id="SPD01661.1"/>
    </source>
</evidence>
<name>A0A2N9GQQ0_FAGSY</name>
<dbReference type="AlphaFoldDB" id="A0A2N9GQQ0"/>